<dbReference type="Proteomes" id="UP001500212">
    <property type="component" value="Unassembled WGS sequence"/>
</dbReference>
<dbReference type="SUPFAM" id="SSF140453">
    <property type="entry name" value="EsxAB dimer-like"/>
    <property type="match status" value="1"/>
</dbReference>
<evidence type="ECO:0008006" key="4">
    <source>
        <dbReference type="Google" id="ProtNLM"/>
    </source>
</evidence>
<accession>A0ABP8U2C5</accession>
<gene>
    <name evidence="2" type="ORF">GCM10023195_87540</name>
</gene>
<comment type="caution">
    <text evidence="2">The sequence shown here is derived from an EMBL/GenBank/DDBJ whole genome shotgun (WGS) entry which is preliminary data.</text>
</comment>
<keyword evidence="3" id="KW-1185">Reference proteome</keyword>
<protein>
    <recommendedName>
        <fullName evidence="4">ESAT-6-like protein</fullName>
    </recommendedName>
</protein>
<proteinExistence type="predicted"/>
<dbReference type="InterPro" id="IPR036689">
    <property type="entry name" value="ESAT-6-like_sf"/>
</dbReference>
<dbReference type="EMBL" id="BAABHJ010000041">
    <property type="protein sequence ID" value="GAA4619374.1"/>
    <property type="molecule type" value="Genomic_DNA"/>
</dbReference>
<reference evidence="3" key="1">
    <citation type="journal article" date="2019" name="Int. J. Syst. Evol. Microbiol.">
        <title>The Global Catalogue of Microorganisms (GCM) 10K type strain sequencing project: providing services to taxonomists for standard genome sequencing and annotation.</title>
        <authorList>
            <consortium name="The Broad Institute Genomics Platform"/>
            <consortium name="The Broad Institute Genome Sequencing Center for Infectious Disease"/>
            <person name="Wu L."/>
            <person name="Ma J."/>
        </authorList>
    </citation>
    <scope>NUCLEOTIDE SEQUENCE [LARGE SCALE GENOMIC DNA]</scope>
    <source>
        <strain evidence="3">JCM 17938</strain>
    </source>
</reference>
<name>A0ABP8U2C5_9ACTN</name>
<dbReference type="Gene3D" id="1.10.287.1060">
    <property type="entry name" value="ESAT-6-like"/>
    <property type="match status" value="1"/>
</dbReference>
<keyword evidence="1" id="KW-0175">Coiled coil</keyword>
<dbReference type="Pfam" id="PF06013">
    <property type="entry name" value="WXG100"/>
    <property type="match status" value="1"/>
</dbReference>
<evidence type="ECO:0000313" key="3">
    <source>
        <dbReference type="Proteomes" id="UP001500212"/>
    </source>
</evidence>
<evidence type="ECO:0000313" key="2">
    <source>
        <dbReference type="EMBL" id="GAA4619374.1"/>
    </source>
</evidence>
<dbReference type="InterPro" id="IPR010310">
    <property type="entry name" value="T7SS_ESAT-6-like"/>
</dbReference>
<organism evidence="2 3">
    <name type="scientific">Actinoallomurus liliacearum</name>
    <dbReference type="NCBI Taxonomy" id="1080073"/>
    <lineage>
        <taxon>Bacteria</taxon>
        <taxon>Bacillati</taxon>
        <taxon>Actinomycetota</taxon>
        <taxon>Actinomycetes</taxon>
        <taxon>Streptosporangiales</taxon>
        <taxon>Thermomonosporaceae</taxon>
        <taxon>Actinoallomurus</taxon>
    </lineage>
</organism>
<sequence>MAEFAVLEKAAREFEAVLVILRRELAELDRDLRASLVSWEGDAANAYWVAHDEWQAAADDMAEQLASLRRTLVTAHGNYRTSLHANVTMWDV</sequence>
<evidence type="ECO:0000256" key="1">
    <source>
        <dbReference type="SAM" id="Coils"/>
    </source>
</evidence>
<feature type="coiled-coil region" evidence="1">
    <location>
        <begin position="11"/>
        <end position="71"/>
    </location>
</feature>